<feature type="transmembrane region" description="Helical" evidence="1">
    <location>
        <begin position="7"/>
        <end position="37"/>
    </location>
</feature>
<dbReference type="Proteomes" id="UP001607303">
    <property type="component" value="Unassembled WGS sequence"/>
</dbReference>
<evidence type="ECO:0000313" key="2">
    <source>
        <dbReference type="EMBL" id="KAL2743889.1"/>
    </source>
</evidence>
<keyword evidence="1" id="KW-1133">Transmembrane helix</keyword>
<evidence type="ECO:0000256" key="1">
    <source>
        <dbReference type="SAM" id="Phobius"/>
    </source>
</evidence>
<gene>
    <name evidence="2" type="ORF">V1477_007765</name>
</gene>
<comment type="caution">
    <text evidence="2">The sequence shown here is derived from an EMBL/GenBank/DDBJ whole genome shotgun (WGS) entry which is preliminary data.</text>
</comment>
<evidence type="ECO:0000313" key="3">
    <source>
        <dbReference type="Proteomes" id="UP001607303"/>
    </source>
</evidence>
<protein>
    <submittedName>
        <fullName evidence="2">Uncharacterized protein</fullName>
    </submittedName>
</protein>
<reference evidence="2 3" key="1">
    <citation type="journal article" date="2024" name="Ann. Entomol. Soc. Am.">
        <title>Genomic analyses of the southern and eastern yellowjacket wasps (Hymenoptera: Vespidae) reveal evolutionary signatures of social life.</title>
        <authorList>
            <person name="Catto M.A."/>
            <person name="Caine P.B."/>
            <person name="Orr S.E."/>
            <person name="Hunt B.G."/>
            <person name="Goodisman M.A.D."/>
        </authorList>
    </citation>
    <scope>NUCLEOTIDE SEQUENCE [LARGE SCALE GENOMIC DNA]</scope>
    <source>
        <strain evidence="2">232</strain>
        <tissue evidence="2">Head and thorax</tissue>
    </source>
</reference>
<accession>A0ABD2CFN6</accession>
<proteinExistence type="predicted"/>
<organism evidence="2 3">
    <name type="scientific">Vespula maculifrons</name>
    <name type="common">Eastern yellow jacket</name>
    <name type="synonym">Wasp</name>
    <dbReference type="NCBI Taxonomy" id="7453"/>
    <lineage>
        <taxon>Eukaryota</taxon>
        <taxon>Metazoa</taxon>
        <taxon>Ecdysozoa</taxon>
        <taxon>Arthropoda</taxon>
        <taxon>Hexapoda</taxon>
        <taxon>Insecta</taxon>
        <taxon>Pterygota</taxon>
        <taxon>Neoptera</taxon>
        <taxon>Endopterygota</taxon>
        <taxon>Hymenoptera</taxon>
        <taxon>Apocrita</taxon>
        <taxon>Aculeata</taxon>
        <taxon>Vespoidea</taxon>
        <taxon>Vespidae</taxon>
        <taxon>Vespinae</taxon>
        <taxon>Vespula</taxon>
    </lineage>
</organism>
<sequence>MKQKRLLIYAIWIMLYGIQKEILMLFITPGFIMVYIINENRHLNFEFLIITITINFIAIAAK</sequence>
<keyword evidence="3" id="KW-1185">Reference proteome</keyword>
<keyword evidence="1" id="KW-0472">Membrane</keyword>
<feature type="transmembrane region" description="Helical" evidence="1">
    <location>
        <begin position="43"/>
        <end position="61"/>
    </location>
</feature>
<dbReference type="EMBL" id="JAYRBN010000053">
    <property type="protein sequence ID" value="KAL2743889.1"/>
    <property type="molecule type" value="Genomic_DNA"/>
</dbReference>
<dbReference type="AlphaFoldDB" id="A0ABD2CFN6"/>
<keyword evidence="1" id="KW-0812">Transmembrane</keyword>
<name>A0ABD2CFN6_VESMC</name>